<feature type="region of interest" description="Disordered" evidence="4">
    <location>
        <begin position="288"/>
        <end position="335"/>
    </location>
</feature>
<keyword evidence="7" id="KW-1185">Reference proteome</keyword>
<dbReference type="SUPFAM" id="SSF54001">
    <property type="entry name" value="Cysteine proteinases"/>
    <property type="match status" value="1"/>
</dbReference>
<feature type="compositionally biased region" description="Low complexity" evidence="4">
    <location>
        <begin position="239"/>
        <end position="252"/>
    </location>
</feature>
<evidence type="ECO:0000256" key="3">
    <source>
        <dbReference type="ARBA" id="ARBA00022801"/>
    </source>
</evidence>
<dbReference type="OrthoDB" id="1694156at2759"/>
<dbReference type="AlphaFoldDB" id="A0A5J5A6I3"/>
<protein>
    <recommendedName>
        <fullName evidence="5">Ubiquitin-like protease family profile domain-containing protein</fullName>
    </recommendedName>
</protein>
<dbReference type="InterPro" id="IPR038765">
    <property type="entry name" value="Papain-like_cys_pep_sf"/>
</dbReference>
<dbReference type="PROSITE" id="PS50600">
    <property type="entry name" value="ULP_PROTEASE"/>
    <property type="match status" value="1"/>
</dbReference>
<dbReference type="InterPro" id="IPR003653">
    <property type="entry name" value="Peptidase_C48_C"/>
</dbReference>
<name>A0A5J5A6I3_9ASTE</name>
<gene>
    <name evidence="6" type="ORF">F0562_007659</name>
</gene>
<comment type="similarity">
    <text evidence="1">Belongs to the peptidase C48 family.</text>
</comment>
<dbReference type="Pfam" id="PF02902">
    <property type="entry name" value="Peptidase_C48"/>
    <property type="match status" value="1"/>
</dbReference>
<feature type="region of interest" description="Disordered" evidence="4">
    <location>
        <begin position="234"/>
        <end position="253"/>
    </location>
</feature>
<dbReference type="GO" id="GO:0006508">
    <property type="term" value="P:proteolysis"/>
    <property type="evidence" value="ECO:0007669"/>
    <property type="project" value="UniProtKB-KW"/>
</dbReference>
<feature type="domain" description="Ubiquitin-like protease family profile" evidence="5">
    <location>
        <begin position="494"/>
        <end position="679"/>
    </location>
</feature>
<keyword evidence="3" id="KW-0378">Hydrolase</keyword>
<evidence type="ECO:0000259" key="5">
    <source>
        <dbReference type="PROSITE" id="PS50600"/>
    </source>
</evidence>
<dbReference type="PANTHER" id="PTHR34835:SF34">
    <property type="entry name" value="OS08G0555500 PROTEIN"/>
    <property type="match status" value="1"/>
</dbReference>
<dbReference type="EMBL" id="CM018046">
    <property type="protein sequence ID" value="KAA8525804.1"/>
    <property type="molecule type" value="Genomic_DNA"/>
</dbReference>
<evidence type="ECO:0000256" key="4">
    <source>
        <dbReference type="SAM" id="MobiDB-lite"/>
    </source>
</evidence>
<accession>A0A5J5A6I3</accession>
<reference evidence="6 7" key="1">
    <citation type="submission" date="2019-09" db="EMBL/GenBank/DDBJ databases">
        <title>A chromosome-level genome assembly of the Chinese tupelo Nyssa sinensis.</title>
        <authorList>
            <person name="Yang X."/>
            <person name="Kang M."/>
            <person name="Yang Y."/>
            <person name="Xiong H."/>
            <person name="Wang M."/>
            <person name="Zhang Z."/>
            <person name="Wang Z."/>
            <person name="Wu H."/>
            <person name="Ma T."/>
            <person name="Liu J."/>
            <person name="Xi Z."/>
        </authorList>
    </citation>
    <scope>NUCLEOTIDE SEQUENCE [LARGE SCALE GENOMIC DNA]</scope>
    <source>
        <strain evidence="6">J267</strain>
        <tissue evidence="6">Leaf</tissue>
    </source>
</reference>
<evidence type="ECO:0000256" key="2">
    <source>
        <dbReference type="ARBA" id="ARBA00022670"/>
    </source>
</evidence>
<sequence>MVMKLKDEIINQPQKVQLITSMGFESLLHISCRTLRLSFLSHVIDRFDPESQMLIIDGGNPVHITSEDVGKVLGNPYTGKRIPEVISNKKMELLKSRFPNRSFRELHRLTVEYLESREVFMQSYLLYILGCFLCPTMKDEASSLVLPAISIASKAREYDWASYVLKWLVDQVKSYKKKILQGGTSSGTGGCLFFLMIFYLRQLGFYNMETDSMIGWTDKVVDQCIEKAMQTIPSSHINRGGSSSFSVPRSRSTQQFQTPELNSLFQQLQDQFKSTIYQQLVLVDQRLQPSEAGPSSSMPNMPAANFEDARGRDSEDERGPDLQDIGGHDSENERCQDFQDVGGQDLEDERVRDFSIEGGRVETSAPSSNIQFVYTRRRRKQVMVDVEGSSLHDVSAHACFSPYQEEATGTPQEHEPIMDLSVGHPDGSSTHLVQRRRRRPIQPGPQMQDPYESAPVVVIQQLTQQEDLLYQWCMKKDDFLILSTEVIRIPPSPTLMRTDIIDSMKARGHVSLKVMDVTRTVIMERESNKARTRKGFSRHFVHIFDPQFGVEFAQMFNSEGSICVESFEEYFQPKLLHYNIKDSNMLMVPVLHNTHWWCCVFNLRDRRIDILDSMESFYAANQLHQFVLSLRELFQHILTYCGGVVSVNEFEIMHHRLPQQAQRDPGSFGIFVIKFMESWDGRMTSSFSKDTINLIRKQLVVQWLTHEKNLIKPTL</sequence>
<organism evidence="6 7">
    <name type="scientific">Nyssa sinensis</name>
    <dbReference type="NCBI Taxonomy" id="561372"/>
    <lineage>
        <taxon>Eukaryota</taxon>
        <taxon>Viridiplantae</taxon>
        <taxon>Streptophyta</taxon>
        <taxon>Embryophyta</taxon>
        <taxon>Tracheophyta</taxon>
        <taxon>Spermatophyta</taxon>
        <taxon>Magnoliopsida</taxon>
        <taxon>eudicotyledons</taxon>
        <taxon>Gunneridae</taxon>
        <taxon>Pentapetalae</taxon>
        <taxon>asterids</taxon>
        <taxon>Cornales</taxon>
        <taxon>Nyssaceae</taxon>
        <taxon>Nyssa</taxon>
    </lineage>
</organism>
<feature type="compositionally biased region" description="Basic and acidic residues" evidence="4">
    <location>
        <begin position="307"/>
        <end position="335"/>
    </location>
</feature>
<dbReference type="Proteomes" id="UP000325577">
    <property type="component" value="Linkage Group LG3"/>
</dbReference>
<proteinExistence type="inferred from homology"/>
<dbReference type="PANTHER" id="PTHR34835">
    <property type="entry name" value="OS07G0283600 PROTEIN-RELATED"/>
    <property type="match status" value="1"/>
</dbReference>
<evidence type="ECO:0000313" key="7">
    <source>
        <dbReference type="Proteomes" id="UP000325577"/>
    </source>
</evidence>
<dbReference type="Gene3D" id="3.40.395.10">
    <property type="entry name" value="Adenoviral Proteinase, Chain A"/>
    <property type="match status" value="1"/>
</dbReference>
<dbReference type="GO" id="GO:0008234">
    <property type="term" value="F:cysteine-type peptidase activity"/>
    <property type="evidence" value="ECO:0007669"/>
    <property type="project" value="InterPro"/>
</dbReference>
<keyword evidence="2" id="KW-0645">Protease</keyword>
<evidence type="ECO:0000313" key="6">
    <source>
        <dbReference type="EMBL" id="KAA8525804.1"/>
    </source>
</evidence>
<evidence type="ECO:0000256" key="1">
    <source>
        <dbReference type="ARBA" id="ARBA00005234"/>
    </source>
</evidence>